<dbReference type="Pfam" id="PF12708">
    <property type="entry name" value="Pect-lyase_RHGA_epim"/>
    <property type="match status" value="2"/>
</dbReference>
<evidence type="ECO:0000256" key="1">
    <source>
        <dbReference type="SAM" id="MobiDB-lite"/>
    </source>
</evidence>
<dbReference type="InterPro" id="IPR011050">
    <property type="entry name" value="Pectin_lyase_fold/virulence"/>
</dbReference>
<dbReference type="InterPro" id="IPR051801">
    <property type="entry name" value="GH28_Enzymes"/>
</dbReference>
<dbReference type="FunFam" id="2.160.20.10:FF:000049">
    <property type="entry name" value="Putative exo-beta-1,3-glucanase"/>
    <property type="match status" value="1"/>
</dbReference>
<dbReference type="Proteomes" id="UP000076722">
    <property type="component" value="Unassembled WGS sequence"/>
</dbReference>
<dbReference type="Gene3D" id="2.160.20.10">
    <property type="entry name" value="Single-stranded right-handed beta-helix, Pectin lyase-like"/>
    <property type="match status" value="2"/>
</dbReference>
<keyword evidence="3" id="KW-0456">Lyase</keyword>
<dbReference type="EMBL" id="KV419406">
    <property type="protein sequence ID" value="KZS93669.1"/>
    <property type="molecule type" value="Genomic_DNA"/>
</dbReference>
<evidence type="ECO:0000259" key="2">
    <source>
        <dbReference type="Pfam" id="PF12708"/>
    </source>
</evidence>
<feature type="compositionally biased region" description="Low complexity" evidence="1">
    <location>
        <begin position="26"/>
        <end position="65"/>
    </location>
</feature>
<feature type="region of interest" description="Disordered" evidence="1">
    <location>
        <begin position="26"/>
        <end position="66"/>
    </location>
</feature>
<dbReference type="AlphaFoldDB" id="A0A164UZ73"/>
<dbReference type="OrthoDB" id="1046782at2759"/>
<keyword evidence="4" id="KW-1185">Reference proteome</keyword>
<protein>
    <submittedName>
        <fullName evidence="3">Pectin lyase-like protein</fullName>
    </submittedName>
</protein>
<dbReference type="PANTHER" id="PTHR31339">
    <property type="entry name" value="PECTIN LYASE-RELATED"/>
    <property type="match status" value="1"/>
</dbReference>
<dbReference type="InterPro" id="IPR024535">
    <property type="entry name" value="RHGA/B-epi-like_pectate_lyase"/>
</dbReference>
<dbReference type="InterPro" id="IPR012334">
    <property type="entry name" value="Pectin_lyas_fold"/>
</dbReference>
<dbReference type="CDD" id="cd23668">
    <property type="entry name" value="GH55_beta13glucanase-like"/>
    <property type="match status" value="1"/>
</dbReference>
<feature type="domain" description="Rhamnogalacturonase A/B/Epimerase-like pectate lyase" evidence="2">
    <location>
        <begin position="460"/>
        <end position="578"/>
    </location>
</feature>
<accession>A0A164UZ73</accession>
<name>A0A164UZ73_9AGAM</name>
<dbReference type="PANTHER" id="PTHR31339:SF9">
    <property type="entry name" value="PLASMIN AND FIBRONECTIN-BINDING PROTEIN A"/>
    <property type="match status" value="1"/>
</dbReference>
<reference evidence="3 4" key="1">
    <citation type="journal article" date="2016" name="Mol. Biol. Evol.">
        <title>Comparative Genomics of Early-Diverging Mushroom-Forming Fungi Provides Insights into the Origins of Lignocellulose Decay Capabilities.</title>
        <authorList>
            <person name="Nagy L.G."/>
            <person name="Riley R."/>
            <person name="Tritt A."/>
            <person name="Adam C."/>
            <person name="Daum C."/>
            <person name="Floudas D."/>
            <person name="Sun H."/>
            <person name="Yadav J.S."/>
            <person name="Pangilinan J."/>
            <person name="Larsson K.H."/>
            <person name="Matsuura K."/>
            <person name="Barry K."/>
            <person name="Labutti K."/>
            <person name="Kuo R."/>
            <person name="Ohm R.A."/>
            <person name="Bhattacharya S.S."/>
            <person name="Shirouzu T."/>
            <person name="Yoshinaga Y."/>
            <person name="Martin F.M."/>
            <person name="Grigoriev I.V."/>
            <person name="Hibbett D.S."/>
        </authorList>
    </citation>
    <scope>NUCLEOTIDE SEQUENCE [LARGE SCALE GENOMIC DNA]</scope>
    <source>
        <strain evidence="3 4">HHB9708</strain>
    </source>
</reference>
<evidence type="ECO:0000313" key="4">
    <source>
        <dbReference type="Proteomes" id="UP000076722"/>
    </source>
</evidence>
<sequence>MPCSGNNAETCGGSWALSLYSYTGTTSSSSSSTTSTSSTTKSTSTVSTSTSTTSSPGSTQTLGSSCAAPVTSGTAGANDPFWLQNLQHQGTSAFNSNPSGYQVYRNVKDFGAKGDGVTDDTAAINNAISSGNRCGGSCGVGSTTLTPAIVFFPQGTYLVSSPIIAYYYTALVGDGRKLPTLLASAGFNGIAVIDADPYTASGQWYVNQDNFYRSVRNFIIDVTRMPATSSATGLHWQVSQATSLYNVIVNMSTASNTAHQGIFMENGSGGFMGDLVFNGGKYGIWIGNQQFTVRNITVNNAQIGVFADWNWGWTFQGLFINNCQIAFQQNTGGTVANGQQTAGAEVIIDAVITNTPIFLETTTPSTGSLAGSILVDNIVLHNVPTAIQDNTGHVLLAGSTGSTTIRQWAQGNVYSGTSGSRTYQTAALNPPAKPGSLVDSSGRILSKTRPQYVGYATSQFVQVKSNGAKGDGNTDDTAALQAIFNKYAGCKVIFFDAGTYIISDTLHIPPGTQIVGEIWSQIMVTGPKFQNINSPYVAIQVGLPGQTGIVEISDIIITTRGPTPGAILVEWNVGQSTQGSAGVWDTHIRLGGAQGTNLQSSNCPTSTSASTTTCLASYLAFHITSSASAYLEGLWIWLADHDLDQGPQLTAFSGRGILSQSQGPVWYIGTAAEHHATYQYSLVGAKNHYIGLAQTETPYYQPTPPAPQPFKQDTSLSDPTFSNGQTSAWALWIQNSSGILIYGAGFYSFFSSYASTACLAAYNCQSQIVNIDSASTSGVQIYSLSTVGTTWSFSVNQNGIINQNQNSNSFASTITAWV</sequence>
<gene>
    <name evidence="3" type="ORF">SISNIDRAFT_410949</name>
</gene>
<dbReference type="GO" id="GO:0016829">
    <property type="term" value="F:lyase activity"/>
    <property type="evidence" value="ECO:0007669"/>
    <property type="project" value="UniProtKB-KW"/>
</dbReference>
<organism evidence="3 4">
    <name type="scientific">Sistotremastrum niveocremeum HHB9708</name>
    <dbReference type="NCBI Taxonomy" id="1314777"/>
    <lineage>
        <taxon>Eukaryota</taxon>
        <taxon>Fungi</taxon>
        <taxon>Dikarya</taxon>
        <taxon>Basidiomycota</taxon>
        <taxon>Agaricomycotina</taxon>
        <taxon>Agaricomycetes</taxon>
        <taxon>Sistotremastrales</taxon>
        <taxon>Sistotremastraceae</taxon>
        <taxon>Sertulicium</taxon>
        <taxon>Sertulicium niveocremeum</taxon>
    </lineage>
</organism>
<proteinExistence type="predicted"/>
<feature type="domain" description="Rhamnogalacturonase A/B/Epimerase-like pectate lyase" evidence="2">
    <location>
        <begin position="104"/>
        <end position="325"/>
    </location>
</feature>
<dbReference type="SUPFAM" id="SSF51126">
    <property type="entry name" value="Pectin lyase-like"/>
    <property type="match status" value="2"/>
</dbReference>
<dbReference type="STRING" id="1314777.A0A164UZ73"/>
<evidence type="ECO:0000313" key="3">
    <source>
        <dbReference type="EMBL" id="KZS93669.1"/>
    </source>
</evidence>